<evidence type="ECO:0000313" key="2">
    <source>
        <dbReference type="EMBL" id="GGJ14847.1"/>
    </source>
</evidence>
<sequence length="85" mass="9285">MPRMTLDDLKLILDECAGEDERTDFGSDLLDTSFTDLGYDSLALLETAATTTLRFGVELADEAVTDAETPRQFLDLVNTALVKVA</sequence>
<evidence type="ECO:0000259" key="1">
    <source>
        <dbReference type="PROSITE" id="PS50075"/>
    </source>
</evidence>
<evidence type="ECO:0000313" key="3">
    <source>
        <dbReference type="Proteomes" id="UP000625682"/>
    </source>
</evidence>
<reference evidence="2" key="1">
    <citation type="journal article" date="2014" name="Int. J. Syst. Evol. Microbiol.">
        <title>Complete genome sequence of Corynebacterium casei LMG S-19264T (=DSM 44701T), isolated from a smear-ripened cheese.</title>
        <authorList>
            <consortium name="US DOE Joint Genome Institute (JGI-PGF)"/>
            <person name="Walter F."/>
            <person name="Albersmeier A."/>
            <person name="Kalinowski J."/>
            <person name="Ruckert C."/>
        </authorList>
    </citation>
    <scope>NUCLEOTIDE SEQUENCE</scope>
    <source>
        <strain evidence="2">CGMCC 4.7272</strain>
    </source>
</reference>
<feature type="domain" description="Carrier" evidence="1">
    <location>
        <begin position="3"/>
        <end position="81"/>
    </location>
</feature>
<accession>A0A917NQA9</accession>
<dbReference type="InterPro" id="IPR036736">
    <property type="entry name" value="ACP-like_sf"/>
</dbReference>
<name>A0A917NQA9_9ACTN</name>
<dbReference type="Pfam" id="PF00550">
    <property type="entry name" value="PP-binding"/>
    <property type="match status" value="1"/>
</dbReference>
<dbReference type="PROSITE" id="PS50075">
    <property type="entry name" value="CARRIER"/>
    <property type="match status" value="1"/>
</dbReference>
<proteinExistence type="predicted"/>
<dbReference type="InterPro" id="IPR009081">
    <property type="entry name" value="PP-bd_ACP"/>
</dbReference>
<dbReference type="EMBL" id="BMMU01000002">
    <property type="protein sequence ID" value="GGJ14847.1"/>
    <property type="molecule type" value="Genomic_DNA"/>
</dbReference>
<dbReference type="Proteomes" id="UP000625682">
    <property type="component" value="Unassembled WGS sequence"/>
</dbReference>
<dbReference type="SUPFAM" id="SSF47336">
    <property type="entry name" value="ACP-like"/>
    <property type="match status" value="1"/>
</dbReference>
<dbReference type="Gene3D" id="1.10.1200.10">
    <property type="entry name" value="ACP-like"/>
    <property type="match status" value="1"/>
</dbReference>
<reference evidence="2" key="2">
    <citation type="submission" date="2020-09" db="EMBL/GenBank/DDBJ databases">
        <authorList>
            <person name="Sun Q."/>
            <person name="Zhou Y."/>
        </authorList>
    </citation>
    <scope>NUCLEOTIDE SEQUENCE</scope>
    <source>
        <strain evidence="2">CGMCC 4.7272</strain>
    </source>
</reference>
<comment type="caution">
    <text evidence="2">The sequence shown here is derived from an EMBL/GenBank/DDBJ whole genome shotgun (WGS) entry which is preliminary data.</text>
</comment>
<protein>
    <submittedName>
        <fullName evidence="2">Actinorhodin polyketide synthase acyl carrier protein</fullName>
    </submittedName>
</protein>
<keyword evidence="3" id="KW-1185">Reference proteome</keyword>
<dbReference type="RefSeq" id="WP_189145903.1">
    <property type="nucleotide sequence ID" value="NZ_BAABER010000006.1"/>
</dbReference>
<gene>
    <name evidence="2" type="ORF">GCM10012282_08920</name>
</gene>
<dbReference type="AlphaFoldDB" id="A0A917NQA9"/>
<organism evidence="2 3">
    <name type="scientific">Streptomyces lacrimifluminis</name>
    <dbReference type="NCBI Taxonomy" id="1500077"/>
    <lineage>
        <taxon>Bacteria</taxon>
        <taxon>Bacillati</taxon>
        <taxon>Actinomycetota</taxon>
        <taxon>Actinomycetes</taxon>
        <taxon>Kitasatosporales</taxon>
        <taxon>Streptomycetaceae</taxon>
        <taxon>Streptomyces</taxon>
    </lineage>
</organism>